<dbReference type="EC" id="2.1.1.189" evidence="7"/>
<evidence type="ECO:0000256" key="1">
    <source>
        <dbReference type="ARBA" id="ARBA00022603"/>
    </source>
</evidence>
<dbReference type="RefSeq" id="WP_209703936.1">
    <property type="nucleotide sequence ID" value="NZ_JAFIDA010000001.1"/>
</dbReference>
<dbReference type="Proteomes" id="UP000675163">
    <property type="component" value="Unassembled WGS sequence"/>
</dbReference>
<organism evidence="7 8">
    <name type="scientific">Leucobacter exalbidus</name>
    <dbReference type="NCBI Taxonomy" id="662960"/>
    <lineage>
        <taxon>Bacteria</taxon>
        <taxon>Bacillati</taxon>
        <taxon>Actinomycetota</taxon>
        <taxon>Actinomycetes</taxon>
        <taxon>Micrococcales</taxon>
        <taxon>Microbacteriaceae</taxon>
        <taxon>Leucobacter</taxon>
    </lineage>
</organism>
<keyword evidence="3 4" id="KW-0949">S-adenosyl-L-methionine</keyword>
<dbReference type="Gene3D" id="3.40.50.150">
    <property type="entry name" value="Vaccinia Virus protein VP39"/>
    <property type="match status" value="2"/>
</dbReference>
<dbReference type="PROSITE" id="PS01230">
    <property type="entry name" value="TRMA_1"/>
    <property type="match status" value="1"/>
</dbReference>
<keyword evidence="8" id="KW-1185">Reference proteome</keyword>
<feature type="active site" description="Nucleophile" evidence="4">
    <location>
        <position position="383"/>
    </location>
</feature>
<dbReference type="Pfam" id="PF05958">
    <property type="entry name" value="tRNA_U5-meth_tr"/>
    <property type="match status" value="1"/>
</dbReference>
<evidence type="ECO:0000256" key="6">
    <source>
        <dbReference type="SAM" id="MobiDB-lite"/>
    </source>
</evidence>
<feature type="active site" evidence="5">
    <location>
        <position position="383"/>
    </location>
</feature>
<dbReference type="InterPro" id="IPR029063">
    <property type="entry name" value="SAM-dependent_MTases_sf"/>
</dbReference>
<dbReference type="PANTHER" id="PTHR11061">
    <property type="entry name" value="RNA M5U METHYLTRANSFERASE"/>
    <property type="match status" value="1"/>
</dbReference>
<feature type="binding site" evidence="4">
    <location>
        <position position="260"/>
    </location>
    <ligand>
        <name>S-adenosyl-L-methionine</name>
        <dbReference type="ChEBI" id="CHEBI:59789"/>
    </ligand>
</feature>
<reference evidence="7" key="1">
    <citation type="submission" date="2021-02" db="EMBL/GenBank/DDBJ databases">
        <title>Sequencing the genomes of 1000 actinobacteria strains.</title>
        <authorList>
            <person name="Klenk H.-P."/>
        </authorList>
    </citation>
    <scope>NUCLEOTIDE SEQUENCE</scope>
    <source>
        <strain evidence="7">DSM 22850</strain>
    </source>
</reference>
<name>A0A940T2P5_9MICO</name>
<evidence type="ECO:0000256" key="4">
    <source>
        <dbReference type="PROSITE-ProRule" id="PRU01024"/>
    </source>
</evidence>
<keyword evidence="2 4" id="KW-0808">Transferase</keyword>
<accession>A0A940T2P5</accession>
<evidence type="ECO:0000256" key="2">
    <source>
        <dbReference type="ARBA" id="ARBA00022679"/>
    </source>
</evidence>
<dbReference type="PANTHER" id="PTHR11061:SF30">
    <property type="entry name" value="TRNA (URACIL(54)-C(5))-METHYLTRANSFERASE"/>
    <property type="match status" value="1"/>
</dbReference>
<evidence type="ECO:0000256" key="5">
    <source>
        <dbReference type="PROSITE-ProRule" id="PRU10015"/>
    </source>
</evidence>
<comment type="similarity">
    <text evidence="4">Belongs to the class I-like SAM-binding methyltransferase superfamily. RNA M5U methyltransferase family.</text>
</comment>
<dbReference type="Gene3D" id="2.40.50.1070">
    <property type="match status" value="1"/>
</dbReference>
<dbReference type="InterPro" id="IPR010280">
    <property type="entry name" value="U5_MeTrfase_fam"/>
</dbReference>
<evidence type="ECO:0000313" key="8">
    <source>
        <dbReference type="Proteomes" id="UP000675163"/>
    </source>
</evidence>
<protein>
    <submittedName>
        <fullName evidence="7">23S rRNA (Uracil747-C5)-methyltransferase</fullName>
        <ecNumber evidence="7">2.1.1.189</ecNumber>
    </submittedName>
</protein>
<dbReference type="InterPro" id="IPR030391">
    <property type="entry name" value="MeTrfase_TrmA_CS"/>
</dbReference>
<feature type="region of interest" description="Disordered" evidence="6">
    <location>
        <begin position="277"/>
        <end position="298"/>
    </location>
</feature>
<evidence type="ECO:0000256" key="3">
    <source>
        <dbReference type="ARBA" id="ARBA00022691"/>
    </source>
</evidence>
<dbReference type="GO" id="GO:0070041">
    <property type="term" value="F:rRNA (uridine-C5-)-methyltransferase activity"/>
    <property type="evidence" value="ECO:0007669"/>
    <property type="project" value="TreeGrafter"/>
</dbReference>
<sequence length="424" mass="44634">MPQPLPLPTFHPDQTPLAAPAPDCAYFDAGACRSCALIETPYAQQLRAKEDRCRALLPGVAAEAWLESVAGGVRGFRNKAKLVVGGEAGHVTLGILGPDGHGVDLRECLIQSPEIHAAIPAIARLLEESGLAPYDVPGRRGELKFVHVTSSPTGQLMLRFVVRTAHAADRLAKLTQRLTDLVPNVEAASVNLLPEHKAVLEGDEERALIGSSLTMQLGNISLHLLPRSFFQTNTPVARALYAQAAEWVAEVQPASLWDLYCGVGGFALHCAPAGQGASDLSGDSGSGSASQHAPVPSGTAAVGPVVTGVEISEAAVASAQRSARDAAIDARFIAADATAFALGSSASEAPEMVIVNPPRRGIGADLAGWLEQSQINHVIYSSCNPESLARDLAAMPGFTVRRARVFDMFPHTAHLEAMLLLERV</sequence>
<feature type="binding site" evidence="4">
    <location>
        <position position="356"/>
    </location>
    <ligand>
        <name>S-adenosyl-L-methionine</name>
        <dbReference type="ChEBI" id="CHEBI:59789"/>
    </ligand>
</feature>
<dbReference type="AlphaFoldDB" id="A0A940T2P5"/>
<dbReference type="PROSITE" id="PS01231">
    <property type="entry name" value="TRMA_2"/>
    <property type="match status" value="1"/>
</dbReference>
<dbReference type="SUPFAM" id="SSF53335">
    <property type="entry name" value="S-adenosyl-L-methionine-dependent methyltransferases"/>
    <property type="match status" value="1"/>
</dbReference>
<dbReference type="InterPro" id="IPR030390">
    <property type="entry name" value="MeTrfase_TrmA_AS"/>
</dbReference>
<evidence type="ECO:0000313" key="7">
    <source>
        <dbReference type="EMBL" id="MBP1324809.1"/>
    </source>
</evidence>
<keyword evidence="1 4" id="KW-0489">Methyltransferase</keyword>
<feature type="binding site" evidence="4">
    <location>
        <position position="310"/>
    </location>
    <ligand>
        <name>S-adenosyl-L-methionine</name>
        <dbReference type="ChEBI" id="CHEBI:59789"/>
    </ligand>
</feature>
<dbReference type="EMBL" id="JAFIDA010000001">
    <property type="protein sequence ID" value="MBP1324809.1"/>
    <property type="molecule type" value="Genomic_DNA"/>
</dbReference>
<feature type="compositionally biased region" description="Low complexity" evidence="6">
    <location>
        <begin position="277"/>
        <end position="291"/>
    </location>
</feature>
<dbReference type="GO" id="GO:0070475">
    <property type="term" value="P:rRNA base methylation"/>
    <property type="evidence" value="ECO:0007669"/>
    <property type="project" value="TreeGrafter"/>
</dbReference>
<feature type="binding site" evidence="4">
    <location>
        <position position="231"/>
    </location>
    <ligand>
        <name>S-adenosyl-L-methionine</name>
        <dbReference type="ChEBI" id="CHEBI:59789"/>
    </ligand>
</feature>
<proteinExistence type="inferred from homology"/>
<comment type="caution">
    <text evidence="7">The sequence shown here is derived from an EMBL/GenBank/DDBJ whole genome shotgun (WGS) entry which is preliminary data.</text>
</comment>
<dbReference type="PROSITE" id="PS51687">
    <property type="entry name" value="SAM_MT_RNA_M5U"/>
    <property type="match status" value="1"/>
</dbReference>
<gene>
    <name evidence="7" type="ORF">JOF28_000041</name>
</gene>
<dbReference type="CDD" id="cd02440">
    <property type="entry name" value="AdoMet_MTases"/>
    <property type="match status" value="1"/>
</dbReference>